<feature type="transmembrane region" description="Helical" evidence="1">
    <location>
        <begin position="100"/>
        <end position="122"/>
    </location>
</feature>
<name>A0A1F5HBR1_9BACT</name>
<keyword evidence="1" id="KW-1133">Transmembrane helix</keyword>
<sequence>MRHYLKSLIIATASFYLAYTMVPTISFGGNPKNLAFIIGGLFLISLIINPIFSFILLPINFLTFGSVSLILNGIYFFFLPRFVDFSIGAYNFPGATIEGIIMPAVNFNAVAAIILVTSIVTLSQKILHFIFE</sequence>
<evidence type="ECO:0000256" key="1">
    <source>
        <dbReference type="SAM" id="Phobius"/>
    </source>
</evidence>
<dbReference type="InterPro" id="IPR007165">
    <property type="entry name" value="Phage_holin_4_2"/>
</dbReference>
<keyword evidence="1" id="KW-0472">Membrane</keyword>
<evidence type="ECO:0008006" key="4">
    <source>
        <dbReference type="Google" id="ProtNLM"/>
    </source>
</evidence>
<feature type="transmembrane region" description="Helical" evidence="1">
    <location>
        <begin position="34"/>
        <end position="52"/>
    </location>
</feature>
<dbReference type="STRING" id="1797737.A2196_03225"/>
<comment type="caution">
    <text evidence="2">The sequence shown here is derived from an EMBL/GenBank/DDBJ whole genome shotgun (WGS) entry which is preliminary data.</text>
</comment>
<evidence type="ECO:0000313" key="2">
    <source>
        <dbReference type="EMBL" id="OGE01485.1"/>
    </source>
</evidence>
<gene>
    <name evidence="2" type="ORF">A2196_03225</name>
</gene>
<reference evidence="2 3" key="1">
    <citation type="journal article" date="2016" name="Nat. Commun.">
        <title>Thousands of microbial genomes shed light on interconnected biogeochemical processes in an aquifer system.</title>
        <authorList>
            <person name="Anantharaman K."/>
            <person name="Brown C.T."/>
            <person name="Hug L.A."/>
            <person name="Sharon I."/>
            <person name="Castelle C.J."/>
            <person name="Probst A.J."/>
            <person name="Thomas B.C."/>
            <person name="Singh A."/>
            <person name="Wilkins M.J."/>
            <person name="Karaoz U."/>
            <person name="Brodie E.L."/>
            <person name="Williams K.H."/>
            <person name="Hubbard S.S."/>
            <person name="Banfield J.F."/>
        </authorList>
    </citation>
    <scope>NUCLEOTIDE SEQUENCE [LARGE SCALE GENOMIC DNA]</scope>
</reference>
<keyword evidence="1" id="KW-0812">Transmembrane</keyword>
<feature type="transmembrane region" description="Helical" evidence="1">
    <location>
        <begin position="59"/>
        <end position="80"/>
    </location>
</feature>
<protein>
    <recommendedName>
        <fullName evidence="4">Phage holin family protein</fullName>
    </recommendedName>
</protein>
<dbReference type="Proteomes" id="UP000176751">
    <property type="component" value="Unassembled WGS sequence"/>
</dbReference>
<dbReference type="EMBL" id="MFCA01000026">
    <property type="protein sequence ID" value="OGE01485.1"/>
    <property type="molecule type" value="Genomic_DNA"/>
</dbReference>
<evidence type="ECO:0000313" key="3">
    <source>
        <dbReference type="Proteomes" id="UP000176751"/>
    </source>
</evidence>
<dbReference type="Pfam" id="PF04020">
    <property type="entry name" value="Phage_holin_4_2"/>
    <property type="match status" value="1"/>
</dbReference>
<proteinExistence type="predicted"/>
<accession>A0A1F5HBR1</accession>
<dbReference type="AlphaFoldDB" id="A0A1F5HBR1"/>
<organism evidence="2 3">
    <name type="scientific">Candidatus Curtissbacteria bacterium RIFOXYA1_FULL_41_14</name>
    <dbReference type="NCBI Taxonomy" id="1797737"/>
    <lineage>
        <taxon>Bacteria</taxon>
        <taxon>Candidatus Curtissiibacteriota</taxon>
    </lineage>
</organism>
<feature type="transmembrane region" description="Helical" evidence="1">
    <location>
        <begin position="7"/>
        <end position="28"/>
    </location>
</feature>